<protein>
    <submittedName>
        <fullName evidence="3">Uncharacterized protein</fullName>
    </submittedName>
</protein>
<sequence length="370" mass="40767">MRSLLIPCLFLAPILAAPAPYIVTSYVELSVYTHLVAETLSGTTYAEEVETITHGVVPNATPVTNAIETSTDTSAYAHITIVEVVLPPGSGSRPTSTYDYYATTTAVQTSFVVPITYTPYPSCTGTAQNWTYVTTVPIYIPTIVASVISPSVLTTSVSRYTYYDDSVSAATFVNAVLNPTDVAADTLASASAIYEPYSMSYCYTPTTTCTTILSTASCTPTWVYPGYDSTLGSSDSSSYYDSYSCDVYWCGDRAILLIIICVPVGWVVLWLLVGLFESWLSFKGIMLGLNRKRGVPYAWCCILILFLCCTGPTYRAKSAEEQERLKVQWNEMGAGKKLALWFKWGFRWKYPDMLGEEPEKNKRAFREGCL</sequence>
<keyword evidence="1" id="KW-1133">Transmembrane helix</keyword>
<dbReference type="EMBL" id="PQXL01000214">
    <property type="protein sequence ID" value="THV49043.1"/>
    <property type="molecule type" value="Genomic_DNA"/>
</dbReference>
<reference evidence="3 4" key="1">
    <citation type="submission" date="2017-12" db="EMBL/GenBank/DDBJ databases">
        <title>Comparative genomics of Botrytis spp.</title>
        <authorList>
            <person name="Valero-Jimenez C.A."/>
            <person name="Tapia P."/>
            <person name="Veloso J."/>
            <person name="Silva-Moreno E."/>
            <person name="Staats M."/>
            <person name="Valdes J.H."/>
            <person name="Van Kan J.A.L."/>
        </authorList>
    </citation>
    <scope>NUCLEOTIDE SEQUENCE [LARGE SCALE GENOMIC DNA]</scope>
    <source>
        <strain evidence="3 4">MUCL435</strain>
    </source>
</reference>
<gene>
    <name evidence="3" type="ORF">BGAL_0214g00120</name>
</gene>
<evidence type="ECO:0000313" key="3">
    <source>
        <dbReference type="EMBL" id="THV49043.1"/>
    </source>
</evidence>
<comment type="caution">
    <text evidence="3">The sequence shown here is derived from an EMBL/GenBank/DDBJ whole genome shotgun (WGS) entry which is preliminary data.</text>
</comment>
<feature type="transmembrane region" description="Helical" evidence="1">
    <location>
        <begin position="254"/>
        <end position="276"/>
    </location>
</feature>
<evidence type="ECO:0000256" key="1">
    <source>
        <dbReference type="SAM" id="Phobius"/>
    </source>
</evidence>
<proteinExistence type="predicted"/>
<name>A0A4S8QUR9_9HELO</name>
<keyword evidence="1" id="KW-0812">Transmembrane</keyword>
<feature type="signal peptide" evidence="2">
    <location>
        <begin position="1"/>
        <end position="16"/>
    </location>
</feature>
<keyword evidence="4" id="KW-1185">Reference proteome</keyword>
<evidence type="ECO:0000313" key="4">
    <source>
        <dbReference type="Proteomes" id="UP000308671"/>
    </source>
</evidence>
<evidence type="ECO:0000256" key="2">
    <source>
        <dbReference type="SAM" id="SignalP"/>
    </source>
</evidence>
<feature type="chain" id="PRO_5020847626" evidence="2">
    <location>
        <begin position="17"/>
        <end position="370"/>
    </location>
</feature>
<keyword evidence="2" id="KW-0732">Signal</keyword>
<dbReference type="OrthoDB" id="3795566at2759"/>
<dbReference type="AlphaFoldDB" id="A0A4S8QUR9"/>
<feature type="transmembrane region" description="Helical" evidence="1">
    <location>
        <begin position="297"/>
        <end position="314"/>
    </location>
</feature>
<organism evidence="3 4">
    <name type="scientific">Botrytis galanthina</name>
    <dbReference type="NCBI Taxonomy" id="278940"/>
    <lineage>
        <taxon>Eukaryota</taxon>
        <taxon>Fungi</taxon>
        <taxon>Dikarya</taxon>
        <taxon>Ascomycota</taxon>
        <taxon>Pezizomycotina</taxon>
        <taxon>Leotiomycetes</taxon>
        <taxon>Helotiales</taxon>
        <taxon>Sclerotiniaceae</taxon>
        <taxon>Botrytis</taxon>
    </lineage>
</organism>
<accession>A0A4S8QUR9</accession>
<keyword evidence="1" id="KW-0472">Membrane</keyword>
<dbReference type="Proteomes" id="UP000308671">
    <property type="component" value="Unassembled WGS sequence"/>
</dbReference>